<evidence type="ECO:0000256" key="1">
    <source>
        <dbReference type="ARBA" id="ARBA00004123"/>
    </source>
</evidence>
<evidence type="ECO:0000256" key="6">
    <source>
        <dbReference type="ARBA" id="ARBA00022801"/>
    </source>
</evidence>
<keyword evidence="4 13" id="KW-0479">Metal-binding</keyword>
<comment type="catalytic activity">
    <reaction evidence="10">
        <text>O-phospho-L-seryl-[protein] + H2O = L-seryl-[protein] + phosphate</text>
        <dbReference type="Rhea" id="RHEA:20629"/>
        <dbReference type="Rhea" id="RHEA-COMP:9863"/>
        <dbReference type="Rhea" id="RHEA-COMP:11604"/>
        <dbReference type="ChEBI" id="CHEBI:15377"/>
        <dbReference type="ChEBI" id="CHEBI:29999"/>
        <dbReference type="ChEBI" id="CHEBI:43474"/>
        <dbReference type="ChEBI" id="CHEBI:83421"/>
        <dbReference type="EC" id="3.1.3.16"/>
    </reaction>
</comment>
<evidence type="ECO:0000256" key="9">
    <source>
        <dbReference type="ARBA" id="ARBA00023242"/>
    </source>
</evidence>
<dbReference type="Gene3D" id="3.60.21.10">
    <property type="match status" value="1"/>
</dbReference>
<feature type="region of interest" description="Disordered" evidence="15">
    <location>
        <begin position="358"/>
        <end position="378"/>
    </location>
</feature>
<keyword evidence="18" id="KW-1185">Reference proteome</keyword>
<evidence type="ECO:0000313" key="18">
    <source>
        <dbReference type="Proteomes" id="UP000245207"/>
    </source>
</evidence>
<dbReference type="GO" id="GO:0046872">
    <property type="term" value="F:metal ion binding"/>
    <property type="evidence" value="ECO:0007669"/>
    <property type="project" value="UniProtKB-UniRule"/>
</dbReference>
<comment type="subcellular location">
    <subcellularLocation>
        <location evidence="1 13">Nucleus</location>
    </subcellularLocation>
</comment>
<evidence type="ECO:0000256" key="3">
    <source>
        <dbReference type="ARBA" id="ARBA00022441"/>
    </source>
</evidence>
<comment type="function">
    <text evidence="12">Phosphatase involved in elongation process, probably by acting as a regulator of brassinolide signaling.</text>
</comment>
<feature type="domain" description="Serine/threonine specific protein phosphatases" evidence="16">
    <location>
        <begin position="631"/>
        <end position="636"/>
    </location>
</feature>
<dbReference type="Gene3D" id="2.120.10.80">
    <property type="entry name" value="Kelch-type beta propeller"/>
    <property type="match status" value="2"/>
</dbReference>
<proteinExistence type="inferred from homology"/>
<comment type="similarity">
    <text evidence="2 13">Belongs to the PPP phosphatase family. BSU subfamily.</text>
</comment>
<dbReference type="GO" id="GO:0004722">
    <property type="term" value="F:protein serine/threonine phosphatase activity"/>
    <property type="evidence" value="ECO:0007669"/>
    <property type="project" value="UniProtKB-UniRule"/>
</dbReference>
<dbReference type="InterPro" id="IPR004843">
    <property type="entry name" value="Calcineurin-like_PHP"/>
</dbReference>
<feature type="region of interest" description="Disordered" evidence="15">
    <location>
        <begin position="838"/>
        <end position="864"/>
    </location>
</feature>
<reference evidence="17 18" key="1">
    <citation type="journal article" date="2018" name="Mol. Plant">
        <title>The genome of Artemisia annua provides insight into the evolution of Asteraceae family and artemisinin biosynthesis.</title>
        <authorList>
            <person name="Shen Q."/>
            <person name="Zhang L."/>
            <person name="Liao Z."/>
            <person name="Wang S."/>
            <person name="Yan T."/>
            <person name="Shi P."/>
            <person name="Liu M."/>
            <person name="Fu X."/>
            <person name="Pan Q."/>
            <person name="Wang Y."/>
            <person name="Lv Z."/>
            <person name="Lu X."/>
            <person name="Zhang F."/>
            <person name="Jiang W."/>
            <person name="Ma Y."/>
            <person name="Chen M."/>
            <person name="Hao X."/>
            <person name="Li L."/>
            <person name="Tang Y."/>
            <person name="Lv G."/>
            <person name="Zhou Y."/>
            <person name="Sun X."/>
            <person name="Brodelius P.E."/>
            <person name="Rose J.K.C."/>
            <person name="Tang K."/>
        </authorList>
    </citation>
    <scope>NUCLEOTIDE SEQUENCE [LARGE SCALE GENOMIC DNA]</scope>
    <source>
        <strain evidence="18">cv. Huhao1</strain>
        <tissue evidence="17">Leaf</tissue>
    </source>
</reference>
<evidence type="ECO:0000256" key="10">
    <source>
        <dbReference type="ARBA" id="ARBA00047761"/>
    </source>
</evidence>
<dbReference type="GO" id="GO:0009742">
    <property type="term" value="P:brassinosteroid mediated signaling pathway"/>
    <property type="evidence" value="ECO:0007669"/>
    <property type="project" value="InterPro"/>
</dbReference>
<dbReference type="PIRSF" id="PIRSF036363">
    <property type="entry name" value="PPP_BSU1"/>
    <property type="match status" value="1"/>
</dbReference>
<evidence type="ECO:0000256" key="8">
    <source>
        <dbReference type="ARBA" id="ARBA00023211"/>
    </source>
</evidence>
<dbReference type="PROSITE" id="PS00125">
    <property type="entry name" value="SER_THR_PHOSPHATASE"/>
    <property type="match status" value="1"/>
</dbReference>
<dbReference type="GO" id="GO:0005634">
    <property type="term" value="C:nucleus"/>
    <property type="evidence" value="ECO:0007669"/>
    <property type="project" value="UniProtKB-SubCell"/>
</dbReference>
<accession>A0A2U1M8S7</accession>
<protein>
    <recommendedName>
        <fullName evidence="13 14">Serine/threonine-protein phosphatase</fullName>
        <ecNumber evidence="13 14">3.1.3.16</ecNumber>
    </recommendedName>
</protein>
<comment type="catalytic activity">
    <reaction evidence="11 13 14">
        <text>O-phospho-L-threonyl-[protein] + H2O = L-threonyl-[protein] + phosphate</text>
        <dbReference type="Rhea" id="RHEA:47004"/>
        <dbReference type="Rhea" id="RHEA-COMP:11060"/>
        <dbReference type="Rhea" id="RHEA-COMP:11605"/>
        <dbReference type="ChEBI" id="CHEBI:15377"/>
        <dbReference type="ChEBI" id="CHEBI:30013"/>
        <dbReference type="ChEBI" id="CHEBI:43474"/>
        <dbReference type="ChEBI" id="CHEBI:61977"/>
        <dbReference type="EC" id="3.1.3.16"/>
    </reaction>
</comment>
<keyword evidence="8 13" id="KW-0464">Manganese</keyword>
<dbReference type="OrthoDB" id="309851at2759"/>
<dbReference type="PANTHER" id="PTHR46422:SF21">
    <property type="entry name" value="SERINE_THREONINE-PROTEIN PHOSPHATASE"/>
    <property type="match status" value="1"/>
</dbReference>
<dbReference type="SUPFAM" id="SSF56300">
    <property type="entry name" value="Metallo-dependent phosphatases"/>
    <property type="match status" value="1"/>
</dbReference>
<dbReference type="STRING" id="35608.A0A2U1M8S7"/>
<evidence type="ECO:0000256" key="5">
    <source>
        <dbReference type="ARBA" id="ARBA00022737"/>
    </source>
</evidence>
<comment type="caution">
    <text evidence="17">The sequence shown here is derived from an EMBL/GenBank/DDBJ whole genome shotgun (WGS) entry which is preliminary data.</text>
</comment>
<dbReference type="Pfam" id="PF00149">
    <property type="entry name" value="Metallophos"/>
    <property type="match status" value="1"/>
</dbReference>
<dbReference type="InterPro" id="IPR029052">
    <property type="entry name" value="Metallo-depent_PP-like"/>
</dbReference>
<dbReference type="GO" id="GO:0005886">
    <property type="term" value="C:plasma membrane"/>
    <property type="evidence" value="ECO:0007669"/>
    <property type="project" value="UniProtKB-ARBA"/>
</dbReference>
<dbReference type="FunFam" id="2.120.10.80:FF:000042">
    <property type="entry name" value="Serine/threonine-protein phosphatase"/>
    <property type="match status" value="1"/>
</dbReference>
<evidence type="ECO:0000256" key="13">
    <source>
        <dbReference type="PIRNR" id="PIRNR036363"/>
    </source>
</evidence>
<evidence type="ECO:0000256" key="2">
    <source>
        <dbReference type="ARBA" id="ARBA00005671"/>
    </source>
</evidence>
<keyword evidence="5" id="KW-0677">Repeat</keyword>
<evidence type="ECO:0000256" key="14">
    <source>
        <dbReference type="RuleBase" id="RU004273"/>
    </source>
</evidence>
<dbReference type="Proteomes" id="UP000245207">
    <property type="component" value="Unassembled WGS sequence"/>
</dbReference>
<dbReference type="PANTHER" id="PTHR46422">
    <property type="entry name" value="SERINE/THREONINE-PROTEIN PHOSPHATASE BSL3"/>
    <property type="match status" value="1"/>
</dbReference>
<evidence type="ECO:0000259" key="16">
    <source>
        <dbReference type="PROSITE" id="PS00125"/>
    </source>
</evidence>
<keyword evidence="3" id="KW-0880">Kelch repeat</keyword>
<keyword evidence="6 13" id="KW-0378">Hydrolase</keyword>
<evidence type="ECO:0000313" key="17">
    <source>
        <dbReference type="EMBL" id="PWA57669.1"/>
    </source>
</evidence>
<feature type="compositionally biased region" description="Basic and acidic residues" evidence="15">
    <location>
        <begin position="852"/>
        <end position="864"/>
    </location>
</feature>
<dbReference type="CDD" id="cd07419">
    <property type="entry name" value="MPP_Bsu1_C"/>
    <property type="match status" value="1"/>
</dbReference>
<dbReference type="InterPro" id="IPR041758">
    <property type="entry name" value="MPP_BSL_C"/>
</dbReference>
<dbReference type="InterPro" id="IPR006186">
    <property type="entry name" value="Ser/Thr-sp_prot-phosphatase"/>
</dbReference>
<dbReference type="PRINTS" id="PR00114">
    <property type="entry name" value="STPHPHTASE"/>
</dbReference>
<dbReference type="InterPro" id="IPR015915">
    <property type="entry name" value="Kelch-typ_b-propeller"/>
</dbReference>
<keyword evidence="7 13" id="KW-0904">Protein phosphatase</keyword>
<evidence type="ECO:0000256" key="7">
    <source>
        <dbReference type="ARBA" id="ARBA00022912"/>
    </source>
</evidence>
<dbReference type="SMART" id="SM00156">
    <property type="entry name" value="PP2Ac"/>
    <property type="match status" value="1"/>
</dbReference>
<dbReference type="InterPro" id="IPR012391">
    <property type="entry name" value="Ser/Thr_prot_Pase_BSU1"/>
</dbReference>
<name>A0A2U1M8S7_ARTAN</name>
<keyword evidence="9 13" id="KW-0539">Nucleus</keyword>
<evidence type="ECO:0000256" key="15">
    <source>
        <dbReference type="SAM" id="MobiDB-lite"/>
    </source>
</evidence>
<organism evidence="17 18">
    <name type="scientific">Artemisia annua</name>
    <name type="common">Sweet wormwood</name>
    <dbReference type="NCBI Taxonomy" id="35608"/>
    <lineage>
        <taxon>Eukaryota</taxon>
        <taxon>Viridiplantae</taxon>
        <taxon>Streptophyta</taxon>
        <taxon>Embryophyta</taxon>
        <taxon>Tracheophyta</taxon>
        <taxon>Spermatophyta</taxon>
        <taxon>Magnoliopsida</taxon>
        <taxon>eudicotyledons</taxon>
        <taxon>Gunneridae</taxon>
        <taxon>Pentapetalae</taxon>
        <taxon>asterids</taxon>
        <taxon>campanulids</taxon>
        <taxon>Asterales</taxon>
        <taxon>Asteraceae</taxon>
        <taxon>Asteroideae</taxon>
        <taxon>Anthemideae</taxon>
        <taxon>Artemisiinae</taxon>
        <taxon>Artemisia</taxon>
    </lineage>
</organism>
<evidence type="ECO:0000256" key="11">
    <source>
        <dbReference type="ARBA" id="ARBA00048336"/>
    </source>
</evidence>
<evidence type="ECO:0000256" key="4">
    <source>
        <dbReference type="ARBA" id="ARBA00022723"/>
    </source>
</evidence>
<sequence>MDSKPLLHPAPDYFLLEAKWDTDDDAPGPRCGHTLTAVAQTKSHGPRLILFGGATAIEGGASAGIRLAGVTNSLHSYDVLTKKLTRMTPAGDPPSPRAAHAAAAVGTMVVFQGGIGPAGHSTDDLYVLDLTNDKYKWHRAELLFKDRVLDLVMVMSWVSQRYLVTFSGNDGKKVLSDVWALDTAQKPYVWLKLDTGGDKPSARMYATASARSDGMFLLCGGRDTSGVPLDDAYALLMHKNGQWEWTLAPGVSPSSRYQHAAVFVGARLHVTGGALRGGRVVDGEAAVAVLDTAAGVWLDRHGLVTSSHSSNEQTEDPSLELMRRCRHATSSVGSCVYVYGGLRGDILLDDFVAAENSPFHSDANNTSEKGSNMTTPRTHSLCLFDPISNDDGSESPLSTGTSVEKEVDAAHCVWQAAQSQIATPNEMMGPNVNSHAAGTTSEGTDTPRDVQLHPRAVVIAREAMGNLGGLVRQLSLDHFENESRRMMPFSNDMSSCPAKRYMRQKSPQGLHKKVLATLLKPRNWIPPADRRFFLDAYEVGELCYAAEQIFISETTVLQLKAPIKVFGDLHGQFTDLMRLFDEYGFPSSAGDITYIDYLFLGDYVDRGQHSLETITLLLALKINYPENIHLIRGNHEAADVNALFGFRLECIERMGENDGIWAWQRFNQLFNHLPLAALIEQKIICMHGGIGRSIHSVEQIEKIERPINMDAGSVVLMDLLWSDPTENDSVEGLRPNARGPGLVTFGPDRVTDFCKRNKLQLIIRAHECVMDGFERFAQGQLITLFSATNYCGTANNAGAILVIGRGLVVVPKLIHPLPPPLEPETSPEYVEERHWMQELNNQRPPTPMRGRPQPDHDRSSLAYI</sequence>
<dbReference type="AlphaFoldDB" id="A0A2U1M8S7"/>
<dbReference type="SUPFAM" id="SSF117281">
    <property type="entry name" value="Kelch motif"/>
    <property type="match status" value="1"/>
</dbReference>
<comment type="cofactor">
    <cofactor evidence="13">
        <name>Mn(2+)</name>
        <dbReference type="ChEBI" id="CHEBI:29035"/>
    </cofactor>
    <text evidence="13">Binds 2 manganese ions per subunit.</text>
</comment>
<gene>
    <name evidence="17" type="ORF">CTI12_AA407450</name>
</gene>
<evidence type="ECO:0000256" key="12">
    <source>
        <dbReference type="ARBA" id="ARBA00059628"/>
    </source>
</evidence>
<dbReference type="Pfam" id="PF24681">
    <property type="entry name" value="Kelch_KLHDC2_KLHL20_DRC7"/>
    <property type="match status" value="1"/>
</dbReference>
<dbReference type="FunFam" id="3.60.21.10:FF:000008">
    <property type="entry name" value="Serine/threonine-protein phosphatase"/>
    <property type="match status" value="1"/>
</dbReference>
<dbReference type="EMBL" id="PKPP01006100">
    <property type="protein sequence ID" value="PWA57669.1"/>
    <property type="molecule type" value="Genomic_DNA"/>
</dbReference>
<dbReference type="EC" id="3.1.3.16" evidence="13 14"/>